<evidence type="ECO:0000256" key="2">
    <source>
        <dbReference type="ARBA" id="ARBA00022519"/>
    </source>
</evidence>
<gene>
    <name evidence="8" type="primary">lolD_2</name>
    <name evidence="8" type="ORF">HDIA_4528</name>
</gene>
<dbReference type="EC" id="3.6.3.-" evidence="8"/>
<dbReference type="PROSITE" id="PS50893">
    <property type="entry name" value="ABC_TRANSPORTER_2"/>
    <property type="match status" value="1"/>
</dbReference>
<keyword evidence="8" id="KW-0378">Hydrolase</keyword>
<dbReference type="GO" id="GO:0005886">
    <property type="term" value="C:plasma membrane"/>
    <property type="evidence" value="ECO:0007669"/>
    <property type="project" value="TreeGrafter"/>
</dbReference>
<keyword evidence="9" id="KW-1185">Reference proteome</keyword>
<dbReference type="InterPro" id="IPR015854">
    <property type="entry name" value="ABC_transpr_LolD-like"/>
</dbReference>
<accession>A0A2C9DD19</accession>
<evidence type="ECO:0000313" key="8">
    <source>
        <dbReference type="EMBL" id="SON58069.1"/>
    </source>
</evidence>
<keyword evidence="2" id="KW-0997">Cell inner membrane</keyword>
<dbReference type="EMBL" id="LT960614">
    <property type="protein sequence ID" value="SON58069.1"/>
    <property type="molecule type" value="Genomic_DNA"/>
</dbReference>
<dbReference type="GO" id="GO:0016887">
    <property type="term" value="F:ATP hydrolysis activity"/>
    <property type="evidence" value="ECO:0007669"/>
    <property type="project" value="InterPro"/>
</dbReference>
<dbReference type="PANTHER" id="PTHR24220:SF659">
    <property type="entry name" value="TRANSPORTER, PUTATIVE-RELATED"/>
    <property type="match status" value="1"/>
</dbReference>
<protein>
    <submittedName>
        <fullName evidence="8">Lipoprotein-releasing system ATP-binding protein LolD</fullName>
        <ecNumber evidence="8">3.6.3.-</ecNumber>
    </submittedName>
</protein>
<sequence length="236" mass="25352">MPSSPVIMIEKVDLSLGEGAARVHILKDINLAISAGESIGILGPSGSGKSTLLMVMAGLERAESGRVVIDGEDLGRLNEDALARFRGRRIGIIFQSFHLLPTMTALENVAVPLELSGRADAFERARAELEAVGLGHRLSHYPAEMSGGEQQRVAIARALAPEPAILIADEPTGNLDFETGEEIIRLMFEASRRRAMTLVLVTHDRALGARCDRQVTMRSGEVVETAADHAATHEEA</sequence>
<dbReference type="KEGG" id="hdi:HDIA_4528"/>
<dbReference type="SUPFAM" id="SSF52540">
    <property type="entry name" value="P-loop containing nucleoside triphosphate hydrolases"/>
    <property type="match status" value="1"/>
</dbReference>
<dbReference type="InterPro" id="IPR003593">
    <property type="entry name" value="AAA+_ATPase"/>
</dbReference>
<dbReference type="PANTHER" id="PTHR24220">
    <property type="entry name" value="IMPORT ATP-BINDING PROTEIN"/>
    <property type="match status" value="1"/>
</dbReference>
<evidence type="ECO:0000256" key="5">
    <source>
        <dbReference type="ARBA" id="ARBA00022967"/>
    </source>
</evidence>
<dbReference type="InterPro" id="IPR017911">
    <property type="entry name" value="MacB-like_ATP-bd"/>
</dbReference>
<proteinExistence type="inferred from homology"/>
<dbReference type="InterPro" id="IPR027417">
    <property type="entry name" value="P-loop_NTPase"/>
</dbReference>
<dbReference type="AlphaFoldDB" id="A0A2C9DD19"/>
<keyword evidence="2" id="KW-0472">Membrane</keyword>
<organism evidence="8 9">
    <name type="scientific">Hartmannibacter diazotrophicus</name>
    <dbReference type="NCBI Taxonomy" id="1482074"/>
    <lineage>
        <taxon>Bacteria</taxon>
        <taxon>Pseudomonadati</taxon>
        <taxon>Pseudomonadota</taxon>
        <taxon>Alphaproteobacteria</taxon>
        <taxon>Hyphomicrobiales</taxon>
        <taxon>Pleomorphomonadaceae</taxon>
        <taxon>Hartmannibacter</taxon>
    </lineage>
</organism>
<keyword evidence="5" id="KW-1278">Translocase</keyword>
<keyword evidence="1" id="KW-0813">Transport</keyword>
<keyword evidence="8" id="KW-0449">Lipoprotein</keyword>
<evidence type="ECO:0000256" key="1">
    <source>
        <dbReference type="ARBA" id="ARBA00022448"/>
    </source>
</evidence>
<keyword evidence="2" id="KW-1003">Cell membrane</keyword>
<dbReference type="InterPro" id="IPR003439">
    <property type="entry name" value="ABC_transporter-like_ATP-bd"/>
</dbReference>
<dbReference type="Proteomes" id="UP000223606">
    <property type="component" value="Chromosome 1"/>
</dbReference>
<evidence type="ECO:0000256" key="4">
    <source>
        <dbReference type="ARBA" id="ARBA00022840"/>
    </source>
</evidence>
<feature type="domain" description="ABC transporter" evidence="7">
    <location>
        <begin position="9"/>
        <end position="236"/>
    </location>
</feature>
<keyword evidence="4 8" id="KW-0067">ATP-binding</keyword>
<dbReference type="SMART" id="SM00382">
    <property type="entry name" value="AAA"/>
    <property type="match status" value="1"/>
</dbReference>
<dbReference type="FunFam" id="3.40.50.300:FF:000032">
    <property type="entry name" value="Export ABC transporter ATP-binding protein"/>
    <property type="match status" value="1"/>
</dbReference>
<evidence type="ECO:0000313" key="9">
    <source>
        <dbReference type="Proteomes" id="UP000223606"/>
    </source>
</evidence>
<comment type="similarity">
    <text evidence="6">Belongs to the ABC transporter superfamily. Macrolide exporter (TC 3.A.1.122) family.</text>
</comment>
<dbReference type="Pfam" id="PF00005">
    <property type="entry name" value="ABC_tran"/>
    <property type="match status" value="1"/>
</dbReference>
<dbReference type="GO" id="GO:0098796">
    <property type="term" value="C:membrane protein complex"/>
    <property type="evidence" value="ECO:0007669"/>
    <property type="project" value="UniProtKB-ARBA"/>
</dbReference>
<dbReference type="GO" id="GO:0005524">
    <property type="term" value="F:ATP binding"/>
    <property type="evidence" value="ECO:0007669"/>
    <property type="project" value="UniProtKB-KW"/>
</dbReference>
<keyword evidence="3" id="KW-0547">Nucleotide-binding</keyword>
<dbReference type="GO" id="GO:0022857">
    <property type="term" value="F:transmembrane transporter activity"/>
    <property type="evidence" value="ECO:0007669"/>
    <property type="project" value="TreeGrafter"/>
</dbReference>
<evidence type="ECO:0000256" key="6">
    <source>
        <dbReference type="ARBA" id="ARBA00038388"/>
    </source>
</evidence>
<evidence type="ECO:0000259" key="7">
    <source>
        <dbReference type="PROSITE" id="PS50893"/>
    </source>
</evidence>
<dbReference type="PROSITE" id="PS00211">
    <property type="entry name" value="ABC_TRANSPORTER_1"/>
    <property type="match status" value="1"/>
</dbReference>
<dbReference type="Gene3D" id="3.40.50.300">
    <property type="entry name" value="P-loop containing nucleotide triphosphate hydrolases"/>
    <property type="match status" value="1"/>
</dbReference>
<reference evidence="9" key="1">
    <citation type="submission" date="2017-09" db="EMBL/GenBank/DDBJ databases">
        <title>Genome sequence of Nannocystis excedens DSM 71.</title>
        <authorList>
            <person name="Blom J."/>
        </authorList>
    </citation>
    <scope>NUCLEOTIDE SEQUENCE [LARGE SCALE GENOMIC DNA]</scope>
    <source>
        <strain evidence="9">type strain: E19</strain>
    </source>
</reference>
<evidence type="ECO:0000256" key="3">
    <source>
        <dbReference type="ARBA" id="ARBA00022741"/>
    </source>
</evidence>
<name>A0A2C9DD19_9HYPH</name>
<dbReference type="CDD" id="cd03255">
    <property type="entry name" value="ABC_MJ0796_LolCDE_FtsE"/>
    <property type="match status" value="1"/>
</dbReference>
<dbReference type="InterPro" id="IPR017871">
    <property type="entry name" value="ABC_transporter-like_CS"/>
</dbReference>